<feature type="domain" description="ABC transporter substrate-binding protein PnrA-like" evidence="6">
    <location>
        <begin position="136"/>
        <end position="362"/>
    </location>
</feature>
<comment type="subcellular location">
    <subcellularLocation>
        <location evidence="1">Cell membrane</location>
    </subcellularLocation>
</comment>
<sequence>MKKLMKFIMALQIVIPLTSFLTACLKKHQYMSNIWVISSTINDKSFNQSAWEGASRYLVTHSEQSVSSNWQDSNIRASYFEPVGLTPAEFKTAYITASIAGAKTLILPGFIHGNTIGWAATLANNIIFIDGSGQNIHKNMDQKESWVDNVVGILFQKEIAGFLAGLVTAMWLNLHQTQFNGQLGIGTYGGMDNPIGVSNYLWGFLLSADIFNEIINNNSLYPNLHHLKQDILTLLQGISPTLKGIQPINKVQTVLNKNESWFSQSFNQGDGKVISDYLISKQANVIFPVAGPQTQDTIDRIKYNEAKAKVVGVDTAQAEIYGDQYIITSGLLNIAQATEDALINIYSPTCGYQADSKIWDAKKATNKCWINTDQSSSTNANWLGVEKTKWIDSKIINYIDKDPKLLKLAATVGKIYRKINQLHFVDTLVLTYENQKTLKKAILTTLEDGLK</sequence>
<dbReference type="InterPro" id="IPR050957">
    <property type="entry name" value="BMP_lipoprotein"/>
</dbReference>
<comment type="caution">
    <text evidence="7">The sequence shown here is derived from an EMBL/GenBank/DDBJ whole genome shotgun (WGS) entry which is preliminary data.</text>
</comment>
<keyword evidence="5" id="KW-0449">Lipoprotein</keyword>
<evidence type="ECO:0000313" key="8">
    <source>
        <dbReference type="Proteomes" id="UP000274545"/>
    </source>
</evidence>
<dbReference type="GO" id="GO:0005886">
    <property type="term" value="C:plasma membrane"/>
    <property type="evidence" value="ECO:0007669"/>
    <property type="project" value="UniProtKB-SubCell"/>
</dbReference>
<dbReference type="Gene3D" id="3.40.50.2300">
    <property type="match status" value="3"/>
</dbReference>
<dbReference type="PROSITE" id="PS51257">
    <property type="entry name" value="PROKAR_LIPOPROTEIN"/>
    <property type="match status" value="1"/>
</dbReference>
<evidence type="ECO:0000256" key="4">
    <source>
        <dbReference type="ARBA" id="ARBA00023136"/>
    </source>
</evidence>
<reference evidence="7 8" key="1">
    <citation type="journal article" date="2019" name="Genome Biol. Evol.">
        <title>Toxin and genome evolution in a Drosophila defensive symbiosis.</title>
        <authorList>
            <person name="Ballinger M.J."/>
            <person name="Gawryluk R.M."/>
            <person name="Perlman S.J."/>
        </authorList>
    </citation>
    <scope>NUCLEOTIDE SEQUENCE [LARGE SCALE GENOMIC DNA]</scope>
    <source>
        <strain evidence="8">sNeo</strain>
    </source>
</reference>
<dbReference type="Pfam" id="PF02608">
    <property type="entry name" value="Bmp"/>
    <property type="match status" value="1"/>
</dbReference>
<gene>
    <name evidence="7" type="ORF">D6D54_03535</name>
</gene>
<dbReference type="Proteomes" id="UP000274545">
    <property type="component" value="Unassembled WGS sequence"/>
</dbReference>
<evidence type="ECO:0000256" key="3">
    <source>
        <dbReference type="ARBA" id="ARBA00022729"/>
    </source>
</evidence>
<dbReference type="EMBL" id="RAHC01000002">
    <property type="protein sequence ID" value="RUP77615.1"/>
    <property type="molecule type" value="Genomic_DNA"/>
</dbReference>
<evidence type="ECO:0000256" key="1">
    <source>
        <dbReference type="ARBA" id="ARBA00004236"/>
    </source>
</evidence>
<proteinExistence type="predicted"/>
<accession>A0A433ESC3</accession>
<dbReference type="AlphaFoldDB" id="A0A433ESC3"/>
<keyword evidence="2" id="KW-1003">Cell membrane</keyword>
<keyword evidence="4" id="KW-0472">Membrane</keyword>
<evidence type="ECO:0000256" key="5">
    <source>
        <dbReference type="ARBA" id="ARBA00023288"/>
    </source>
</evidence>
<evidence type="ECO:0000256" key="2">
    <source>
        <dbReference type="ARBA" id="ARBA00022475"/>
    </source>
</evidence>
<dbReference type="InterPro" id="IPR003760">
    <property type="entry name" value="PnrA-like"/>
</dbReference>
<dbReference type="PANTHER" id="PTHR34296">
    <property type="entry name" value="TRANSCRIPTIONAL ACTIVATOR PROTEIN MED"/>
    <property type="match status" value="1"/>
</dbReference>
<organism evidence="7 8">
    <name type="scientific">Spiroplasma poulsonii</name>
    <dbReference type="NCBI Taxonomy" id="2138"/>
    <lineage>
        <taxon>Bacteria</taxon>
        <taxon>Bacillati</taxon>
        <taxon>Mycoplasmatota</taxon>
        <taxon>Mollicutes</taxon>
        <taxon>Entomoplasmatales</taxon>
        <taxon>Spiroplasmataceae</taxon>
        <taxon>Spiroplasma</taxon>
    </lineage>
</organism>
<name>A0A433ESC3_9MOLU</name>
<keyword evidence="3" id="KW-0732">Signal</keyword>
<dbReference type="PANTHER" id="PTHR34296:SF2">
    <property type="entry name" value="ABC TRANSPORTER GUANOSINE-BINDING PROTEIN NUPN"/>
    <property type="match status" value="1"/>
</dbReference>
<dbReference type="RefSeq" id="WP_127092755.1">
    <property type="nucleotide sequence ID" value="NZ_RAHC01000002.1"/>
</dbReference>
<evidence type="ECO:0000313" key="7">
    <source>
        <dbReference type="EMBL" id="RUP77615.1"/>
    </source>
</evidence>
<evidence type="ECO:0000259" key="6">
    <source>
        <dbReference type="Pfam" id="PF02608"/>
    </source>
</evidence>
<protein>
    <submittedName>
        <fullName evidence="7">BMP family ABC transporter substrate-binding protein</fullName>
    </submittedName>
</protein>